<feature type="transmembrane region" description="Helical" evidence="1">
    <location>
        <begin position="151"/>
        <end position="177"/>
    </location>
</feature>
<dbReference type="GO" id="GO:0140359">
    <property type="term" value="F:ABC-type transporter activity"/>
    <property type="evidence" value="ECO:0007669"/>
    <property type="project" value="InterPro"/>
</dbReference>
<dbReference type="RefSeq" id="WP_026979406.1">
    <property type="nucleotide sequence ID" value="NZ_AUCZ01000003.1"/>
</dbReference>
<dbReference type="eggNOG" id="COG1277">
    <property type="taxonomic scope" value="Bacteria"/>
</dbReference>
<feature type="transmembrane region" description="Helical" evidence="1">
    <location>
        <begin position="45"/>
        <end position="67"/>
    </location>
</feature>
<dbReference type="OrthoDB" id="1068411at2"/>
<accession>A0A0A2MBH9</accession>
<gene>
    <name evidence="2" type="ORF">Q764_07520</name>
</gene>
<keyword evidence="1" id="KW-0472">Membrane</keyword>
<dbReference type="EMBL" id="JRLW01000008">
    <property type="protein sequence ID" value="KGO89609.1"/>
    <property type="molecule type" value="Genomic_DNA"/>
</dbReference>
<feature type="transmembrane region" description="Helical" evidence="1">
    <location>
        <begin position="87"/>
        <end position="112"/>
    </location>
</feature>
<proteinExistence type="predicted"/>
<feature type="transmembrane region" description="Helical" evidence="1">
    <location>
        <begin position="118"/>
        <end position="139"/>
    </location>
</feature>
<dbReference type="STRING" id="1121899.GCA_000430025_00625"/>
<keyword evidence="3" id="KW-1185">Reference proteome</keyword>
<evidence type="ECO:0000313" key="2">
    <source>
        <dbReference type="EMBL" id="KGO89609.1"/>
    </source>
</evidence>
<reference evidence="2 3" key="1">
    <citation type="submission" date="2013-09" db="EMBL/GenBank/DDBJ databases">
        <authorList>
            <person name="Zeng Z."/>
            <person name="Chen C."/>
        </authorList>
    </citation>
    <scope>NUCLEOTIDE SEQUENCE [LARGE SCALE GENOMIC DNA]</scope>
    <source>
        <strain evidence="2 3">GH29-5</strain>
    </source>
</reference>
<dbReference type="AlphaFoldDB" id="A0A0A2MBH9"/>
<feature type="transmembrane region" description="Helical" evidence="1">
    <location>
        <begin position="12"/>
        <end position="33"/>
    </location>
</feature>
<evidence type="ECO:0000313" key="3">
    <source>
        <dbReference type="Proteomes" id="UP000030121"/>
    </source>
</evidence>
<keyword evidence="1" id="KW-1133">Transmembrane helix</keyword>
<evidence type="ECO:0000256" key="1">
    <source>
        <dbReference type="SAM" id="Phobius"/>
    </source>
</evidence>
<sequence>MNRIIKIILLDILKNKIVLGYTLILAILSWSSFALEDNSAKGLLTILNVILFTVPLVSILFSTIYLYNSSEFIELLLSQPVKRQKIWFSLFIGLSSSMVFSFLAGAGIPLLINATDSVGVMMIIVGCLVSVVFVALAFLSSILTRDKAKGIGIAIIIWLYFALLFDGMVLFLLFQFADYPIETAMVGITGLSPIDLARIQILLHLDVSAMMGYTGAIFKDFFGTSVGLIVSFLLLSLWAVVPFYISLKKFNRKDL</sequence>
<comment type="caution">
    <text evidence="2">The sequence shown here is derived from an EMBL/GenBank/DDBJ whole genome shotgun (WGS) entry which is preliminary data.</text>
</comment>
<dbReference type="Pfam" id="PF12679">
    <property type="entry name" value="ABC2_membrane_2"/>
    <property type="match status" value="1"/>
</dbReference>
<keyword evidence="1" id="KW-0812">Transmembrane</keyword>
<dbReference type="Proteomes" id="UP000030121">
    <property type="component" value="Unassembled WGS sequence"/>
</dbReference>
<organism evidence="2 3">
    <name type="scientific">Flavobacterium suncheonense GH29-5 = DSM 17707</name>
    <dbReference type="NCBI Taxonomy" id="1121899"/>
    <lineage>
        <taxon>Bacteria</taxon>
        <taxon>Pseudomonadati</taxon>
        <taxon>Bacteroidota</taxon>
        <taxon>Flavobacteriia</taxon>
        <taxon>Flavobacteriales</taxon>
        <taxon>Flavobacteriaceae</taxon>
        <taxon>Flavobacterium</taxon>
    </lineage>
</organism>
<feature type="transmembrane region" description="Helical" evidence="1">
    <location>
        <begin position="221"/>
        <end position="245"/>
    </location>
</feature>
<dbReference type="GO" id="GO:0005886">
    <property type="term" value="C:plasma membrane"/>
    <property type="evidence" value="ECO:0007669"/>
    <property type="project" value="UniProtKB-SubCell"/>
</dbReference>
<name>A0A0A2MBH9_9FLAO</name>
<protein>
    <submittedName>
        <fullName evidence="2">Nitrous oxide reductase</fullName>
    </submittedName>
</protein>